<accession>A0A078A4Q9</accession>
<sequence>MKNNQNSQSAQVFSLPVQDTFSDTIKQFQQLRKNQQVSEEQNQNSMGNLEALAARDVPLEKFYVQNFIREKLQNDQELRQTLLYQEDELFNTNVLGGSQHQPASSSEVSQIKLQSNMNTNIKPSQSVSNSSSQKNLSIKKVGSESRSIVNQQGVKLKSVGNSKDEIIKDLYQKIFSQPTNASGLRDSASLKNLSDKIHITNININTTNNNVFNGTLPSMRDSLKSSQINTRQNLAANLIGSRANSNSKINPGAMTERIQQLTMPKSQNGIRKSKHTVFHQSKTNTSPSKGISQIQELNMIFQNNKDAKLANFLIKMHSEQVKQQLSPKNSSNLANSQSVPNSARISRDISHRKDNTTQKDQMLNNLIFNQVNNFATNGSLDTCQKIQIIKNNKTESEMRKIEDLARFASDQFPIGHTEFKDFNFLKNFNSQNSKQPDHNIQSIFKNQPLPQRKQFNFQPEAIQGLKRQLSLKKVMSANSSPMRFATANPTMLQGDFKLVNAQNHIEHLDKILLSNGGTISPNLDQVSAHFGRIPSEHHIGRQIIREASEKEEISTNTKSNYLPTDIKHLEHIIQYTQPNQMTKNGSILCQKKGCLESYHSNQCLQKQIREHARKGANLQGDDKNVNLPLNTIVPDNGGFEEECENFMRNLQKYYEKFINNEHAFMQKSYLESNMFSQKRRTIENLIRNKQVEHGIIREDGQSVSELKIVLNEGGNQQEQFIQGLLNSAQEDKKNSEKQDSGGNPYAHLFGEYDYKYYNSKVPPPPKEPLGQPSGRKQVQLLNDWFESMMEQNVYKQKDFMVREDQRKKAFYYSKVILTICIRDIVRQVSVHCIERGAFMEKVLNIYLSIYEAELRAHLHDIDLQKEKHIEQIKNIREQTRQQLSTFEKLIDSLNVKIKEISQQRDRYQMDVEKMKETILKYQETHQFTSFRTGKSINSNKNISKFGGGNYHGHNPNHLGPRQVYDDMLSYIDSPLLAGKKIDPFDSDDSSDNSKYNLAMKKTKILNKAQEGKIQRQRVLKKGSTKRIMIADSSSSMLTDDDPDAKKKTKSQRGSSSSCSSFEKSESIKKSTMPDQEESKNVKFIGRNKAPQAAGSARTISSNQNKIIADDQMMTALSRSPKNEDTQLHEVDQQMIKDAINALFENQLKELKASKTMDENQISNGEEEQEKQSDYQVKNEVNDNILLDQQLDQIEKDQRLKLIQQIQEITSQIYKSKDGNAVIDAGSLVSQRDLVQQIVQQVMRNGQQTIQKLLERITDEDKHQLQKLLGDKKYSQGGDLAVNFADMMKNNKLSTTSFIKLAQKRSMQIGQIKKLFTTPVKGQGIEYSEFEGIQSKDVEMQTEDFNFIDYDQLTVQTAEIYMFDRVSRKLRKLVVEHDVSTNQKTYSQYEFSYKGQRDDLFIQLKSSLAKKLEAEFKFKTETKNKHYEINRANRQLKAILQRISELELEVFQMQVKKSQLELLPDNPSIIDEMLQQESSAFQTVRYNKSIQMKYQGYVRGIEQGRSAGYFKGYQEGKHFGHQQGFQDGVKEGWNFGYDDGYKNGIRKIFKECREAGINIEQLDILEYINKEDYYQGLKRFAFEKLFRIISKNEKLQLVYKLHEKFLQYNEKRKKRFAKMGRKNVIKMINQIYQQMIQSFAGQAGINQLGILEYMFDDFSKKYGNSKLAERKIMQILGSTYYHIDSHPKITFFGFCLHLGKRGYSNDVLFFYLNTMEKIQNSNVGINVKQDDKSDIDIVPYLKALDGIKIVFEDKIPIEGYGRIKQDVEKFTITKERAKVVDIDKLLEFIIQNFLRYSVILTSQLDQIYHAFTLFENYYMYYGELMMLVELINPDRLKVETENYKFIELEKKEFQNVFEKKKLELGEININIFQFRELFMVANITSNKNIVYCFDQAKGIMTYNQCKDALETILKEVKISIDDLYRGQKWKNLRYLEPKEYWYGRISRIEKSCGLINNQQVVIAATLNQLIINMYLNKRRELYGDVREDDEEVDLLDLNNNQNGVPIPTLELENLGFTPKNPSTTLQMLSSSATMRNSSVKRGNRVSTILMNTGSGGGNNFQLDERGGLSPGIRSSDSDEDFQIEELIDRQKRSHLNNDNFMSATSNIAQSLIQATLKRQVSNANDRLLLAGLVPPSINVNNNNPTANTIGNHLLGPMNSKDKESSIKKGSFLRQNSYARRKAVLTSEKAKKN</sequence>
<organism evidence="3 4">
    <name type="scientific">Stylonychia lemnae</name>
    <name type="common">Ciliate</name>
    <dbReference type="NCBI Taxonomy" id="5949"/>
    <lineage>
        <taxon>Eukaryota</taxon>
        <taxon>Sar</taxon>
        <taxon>Alveolata</taxon>
        <taxon>Ciliophora</taxon>
        <taxon>Intramacronucleata</taxon>
        <taxon>Spirotrichea</taxon>
        <taxon>Stichotrichia</taxon>
        <taxon>Sporadotrichida</taxon>
        <taxon>Oxytrichidae</taxon>
        <taxon>Stylonychinae</taxon>
        <taxon>Stylonychia</taxon>
    </lineage>
</organism>
<feature type="compositionally biased region" description="Polar residues" evidence="2">
    <location>
        <begin position="321"/>
        <end position="344"/>
    </location>
</feature>
<protein>
    <submittedName>
        <fullName evidence="3">Uncharacterized protein</fullName>
    </submittedName>
</protein>
<dbReference type="EMBL" id="CCKQ01005982">
    <property type="protein sequence ID" value="CDW77255.1"/>
    <property type="molecule type" value="Genomic_DNA"/>
</dbReference>
<dbReference type="Proteomes" id="UP000039865">
    <property type="component" value="Unassembled WGS sequence"/>
</dbReference>
<evidence type="ECO:0000313" key="3">
    <source>
        <dbReference type="EMBL" id="CDW77255.1"/>
    </source>
</evidence>
<feature type="region of interest" description="Disordered" evidence="2">
    <location>
        <begin position="1008"/>
        <end position="1106"/>
    </location>
</feature>
<feature type="compositionally biased region" description="Low complexity" evidence="2">
    <location>
        <begin position="1051"/>
        <end position="1061"/>
    </location>
</feature>
<dbReference type="OrthoDB" id="301016at2759"/>
<dbReference type="InParanoid" id="A0A078A4Q9"/>
<name>A0A078A4Q9_STYLE</name>
<proteinExistence type="predicted"/>
<evidence type="ECO:0000313" key="4">
    <source>
        <dbReference type="Proteomes" id="UP000039865"/>
    </source>
</evidence>
<dbReference type="PANTHER" id="PTHR34894:SF5">
    <property type="entry name" value="EF-HAND DOMAIN-CONTAINING PROTEIN"/>
    <property type="match status" value="1"/>
</dbReference>
<keyword evidence="4" id="KW-1185">Reference proteome</keyword>
<feature type="region of interest" description="Disordered" evidence="2">
    <location>
        <begin position="321"/>
        <end position="351"/>
    </location>
</feature>
<keyword evidence="1" id="KW-0175">Coiled coil</keyword>
<gene>
    <name evidence="3" type="primary">Contig16267.g17336</name>
    <name evidence="3" type="ORF">STYLEM_6215</name>
</gene>
<feature type="compositionally biased region" description="Basic residues" evidence="2">
    <location>
        <begin position="1014"/>
        <end position="1024"/>
    </location>
</feature>
<evidence type="ECO:0000256" key="1">
    <source>
        <dbReference type="SAM" id="Coils"/>
    </source>
</evidence>
<feature type="coiled-coil region" evidence="1">
    <location>
        <begin position="858"/>
        <end position="924"/>
    </location>
</feature>
<reference evidence="3 4" key="1">
    <citation type="submission" date="2014-06" db="EMBL/GenBank/DDBJ databases">
        <authorList>
            <person name="Swart Estienne"/>
        </authorList>
    </citation>
    <scope>NUCLEOTIDE SEQUENCE [LARGE SCALE GENOMIC DNA]</scope>
    <source>
        <strain evidence="3 4">130c</strain>
    </source>
</reference>
<feature type="compositionally biased region" description="Low complexity" evidence="2">
    <location>
        <begin position="121"/>
        <end position="140"/>
    </location>
</feature>
<dbReference type="PANTHER" id="PTHR34894">
    <property type="entry name" value="SAM-DEPENDENT METHYLTRANSFERASE RSMI, CONSERVED SITE"/>
    <property type="match status" value="1"/>
</dbReference>
<feature type="region of interest" description="Disordered" evidence="2">
    <location>
        <begin position="120"/>
        <end position="143"/>
    </location>
</feature>
<evidence type="ECO:0000256" key="2">
    <source>
        <dbReference type="SAM" id="MobiDB-lite"/>
    </source>
</evidence>